<dbReference type="Proteomes" id="UP001157418">
    <property type="component" value="Unassembled WGS sequence"/>
</dbReference>
<evidence type="ECO:0000313" key="3">
    <source>
        <dbReference type="Proteomes" id="UP001157418"/>
    </source>
</evidence>
<feature type="transmembrane region" description="Helical" evidence="1">
    <location>
        <begin position="12"/>
        <end position="29"/>
    </location>
</feature>
<name>A0AAU9MRV9_9ASTR</name>
<sequence>MTTNGHNSKRFFISLLLIEIFLLVGSLQTETPCKISLFLGSSWIQVYLLPAEVLKTDLVKLIGKLF</sequence>
<keyword evidence="1" id="KW-0812">Transmembrane</keyword>
<dbReference type="EMBL" id="CAKMRJ010002223">
    <property type="protein sequence ID" value="CAH1428296.1"/>
    <property type="molecule type" value="Genomic_DNA"/>
</dbReference>
<keyword evidence="1" id="KW-0472">Membrane</keyword>
<proteinExistence type="predicted"/>
<comment type="caution">
    <text evidence="2">The sequence shown here is derived from an EMBL/GenBank/DDBJ whole genome shotgun (WGS) entry which is preliminary data.</text>
</comment>
<keyword evidence="3" id="KW-1185">Reference proteome</keyword>
<reference evidence="2 3" key="1">
    <citation type="submission" date="2022-01" db="EMBL/GenBank/DDBJ databases">
        <authorList>
            <person name="Xiong W."/>
            <person name="Schranz E."/>
        </authorList>
    </citation>
    <scope>NUCLEOTIDE SEQUENCE [LARGE SCALE GENOMIC DNA]</scope>
</reference>
<keyword evidence="1" id="KW-1133">Transmembrane helix</keyword>
<evidence type="ECO:0000256" key="1">
    <source>
        <dbReference type="SAM" id="Phobius"/>
    </source>
</evidence>
<evidence type="ECO:0000313" key="2">
    <source>
        <dbReference type="EMBL" id="CAH1428296.1"/>
    </source>
</evidence>
<gene>
    <name evidence="2" type="ORF">LVIROSA_LOCUS15238</name>
</gene>
<accession>A0AAU9MRV9</accession>
<dbReference type="AlphaFoldDB" id="A0AAU9MRV9"/>
<organism evidence="2 3">
    <name type="scientific">Lactuca virosa</name>
    <dbReference type="NCBI Taxonomy" id="75947"/>
    <lineage>
        <taxon>Eukaryota</taxon>
        <taxon>Viridiplantae</taxon>
        <taxon>Streptophyta</taxon>
        <taxon>Embryophyta</taxon>
        <taxon>Tracheophyta</taxon>
        <taxon>Spermatophyta</taxon>
        <taxon>Magnoliopsida</taxon>
        <taxon>eudicotyledons</taxon>
        <taxon>Gunneridae</taxon>
        <taxon>Pentapetalae</taxon>
        <taxon>asterids</taxon>
        <taxon>campanulids</taxon>
        <taxon>Asterales</taxon>
        <taxon>Asteraceae</taxon>
        <taxon>Cichorioideae</taxon>
        <taxon>Cichorieae</taxon>
        <taxon>Lactucinae</taxon>
        <taxon>Lactuca</taxon>
    </lineage>
</organism>
<protein>
    <submittedName>
        <fullName evidence="2">Uncharacterized protein</fullName>
    </submittedName>
</protein>